<dbReference type="InterPro" id="IPR036942">
    <property type="entry name" value="Beta-barrel_TonB_sf"/>
</dbReference>
<feature type="domain" description="TonB-dependent receptor-like beta-barrel" evidence="15">
    <location>
        <begin position="262"/>
        <end position="676"/>
    </location>
</feature>
<dbReference type="Pfam" id="PF00593">
    <property type="entry name" value="TonB_dep_Rec_b-barrel"/>
    <property type="match status" value="1"/>
</dbReference>
<keyword evidence="6 14" id="KW-0732">Signal</keyword>
<comment type="similarity">
    <text evidence="2">Belongs to the TonB-dependent receptor family. Hemoglobin/haptoglobin binding protein subfamily.</text>
</comment>
<protein>
    <submittedName>
        <fullName evidence="17">Ligand-gated channel</fullName>
    </submittedName>
</protein>
<evidence type="ECO:0000313" key="18">
    <source>
        <dbReference type="Proteomes" id="UP000094808"/>
    </source>
</evidence>
<dbReference type="PROSITE" id="PS52016">
    <property type="entry name" value="TONB_DEPENDENT_REC_3"/>
    <property type="match status" value="1"/>
</dbReference>
<evidence type="ECO:0000256" key="6">
    <source>
        <dbReference type="ARBA" id="ARBA00022729"/>
    </source>
</evidence>
<accession>A0A853R0T6</accession>
<gene>
    <name evidence="17" type="ORF">A1QS_10775</name>
</gene>
<evidence type="ECO:0000256" key="1">
    <source>
        <dbReference type="ARBA" id="ARBA00004571"/>
    </source>
</evidence>
<dbReference type="PROSITE" id="PS01156">
    <property type="entry name" value="TONB_DEPENDENT_REC_2"/>
    <property type="match status" value="1"/>
</dbReference>
<comment type="subcellular location">
    <subcellularLocation>
        <location evidence="1 11">Cell outer membrane</location>
        <topology evidence="1 11">Multi-pass membrane protein</topology>
    </subcellularLocation>
</comment>
<keyword evidence="5 11" id="KW-0812">Transmembrane</keyword>
<feature type="signal peptide" evidence="14">
    <location>
        <begin position="1"/>
        <end position="21"/>
    </location>
</feature>
<evidence type="ECO:0000256" key="4">
    <source>
        <dbReference type="ARBA" id="ARBA00022452"/>
    </source>
</evidence>
<evidence type="ECO:0000256" key="14">
    <source>
        <dbReference type="SAM" id="SignalP"/>
    </source>
</evidence>
<evidence type="ECO:0000256" key="13">
    <source>
        <dbReference type="RuleBase" id="RU003357"/>
    </source>
</evidence>
<feature type="chain" id="PRO_5032772941" evidence="14">
    <location>
        <begin position="22"/>
        <end position="713"/>
    </location>
</feature>
<dbReference type="GO" id="GO:0015344">
    <property type="term" value="F:siderophore uptake transmembrane transporter activity"/>
    <property type="evidence" value="ECO:0007669"/>
    <property type="project" value="TreeGrafter"/>
</dbReference>
<evidence type="ECO:0000256" key="3">
    <source>
        <dbReference type="ARBA" id="ARBA00022448"/>
    </source>
</evidence>
<evidence type="ECO:0000256" key="2">
    <source>
        <dbReference type="ARBA" id="ARBA00008143"/>
    </source>
</evidence>
<dbReference type="NCBIfam" id="TIGR01785">
    <property type="entry name" value="TonB-hemin"/>
    <property type="match status" value="1"/>
</dbReference>
<keyword evidence="4 11" id="KW-1134">Transmembrane beta strand</keyword>
<evidence type="ECO:0000256" key="5">
    <source>
        <dbReference type="ARBA" id="ARBA00022692"/>
    </source>
</evidence>
<keyword evidence="3 11" id="KW-0813">Transport</keyword>
<dbReference type="GO" id="GO:0009279">
    <property type="term" value="C:cell outer membrane"/>
    <property type="evidence" value="ECO:0007669"/>
    <property type="project" value="UniProtKB-SubCell"/>
</dbReference>
<reference evidence="17 18" key="1">
    <citation type="journal article" date="2012" name="Science">
        <title>Ecological populations of bacteria act as socially cohesive units of antibiotic production and resistance.</title>
        <authorList>
            <person name="Cordero O.X."/>
            <person name="Wildschutte H."/>
            <person name="Kirkup B."/>
            <person name="Proehl S."/>
            <person name="Ngo L."/>
            <person name="Hussain F."/>
            <person name="Le Roux F."/>
            <person name="Mincer T."/>
            <person name="Polz M.F."/>
        </authorList>
    </citation>
    <scope>NUCLEOTIDE SEQUENCE [LARGE SCALE GENOMIC DNA]</scope>
    <source>
        <strain evidence="17 18">FS-238</strain>
    </source>
</reference>
<dbReference type="Proteomes" id="UP000094808">
    <property type="component" value="Unassembled WGS sequence"/>
</dbReference>
<dbReference type="Gene3D" id="2.40.170.20">
    <property type="entry name" value="TonB-dependent receptor, beta-barrel domain"/>
    <property type="match status" value="1"/>
</dbReference>
<dbReference type="PANTHER" id="PTHR30069">
    <property type="entry name" value="TONB-DEPENDENT OUTER MEMBRANE RECEPTOR"/>
    <property type="match status" value="1"/>
</dbReference>
<dbReference type="Pfam" id="PF07715">
    <property type="entry name" value="Plug"/>
    <property type="match status" value="1"/>
</dbReference>
<feature type="short sequence motif" description="TonB C-terminal box" evidence="12">
    <location>
        <begin position="696"/>
        <end position="713"/>
    </location>
</feature>
<keyword evidence="18" id="KW-1185">Reference proteome</keyword>
<dbReference type="PANTHER" id="PTHR30069:SF29">
    <property type="entry name" value="HEMOGLOBIN AND HEMOGLOBIN-HAPTOGLOBIN-BINDING PROTEIN 1-RELATED"/>
    <property type="match status" value="1"/>
</dbReference>
<evidence type="ECO:0000313" key="17">
    <source>
        <dbReference type="EMBL" id="OEE31528.1"/>
    </source>
</evidence>
<evidence type="ECO:0000259" key="16">
    <source>
        <dbReference type="Pfam" id="PF07715"/>
    </source>
</evidence>
<dbReference type="GO" id="GO:0044718">
    <property type="term" value="P:siderophore transmembrane transport"/>
    <property type="evidence" value="ECO:0007669"/>
    <property type="project" value="TreeGrafter"/>
</dbReference>
<dbReference type="GO" id="GO:0015232">
    <property type="term" value="F:heme transmembrane transporter activity"/>
    <property type="evidence" value="ECO:0007669"/>
    <property type="project" value="InterPro"/>
</dbReference>
<dbReference type="AlphaFoldDB" id="A0A853R0T6"/>
<evidence type="ECO:0000256" key="8">
    <source>
        <dbReference type="ARBA" id="ARBA00023136"/>
    </source>
</evidence>
<evidence type="ECO:0000256" key="11">
    <source>
        <dbReference type="PROSITE-ProRule" id="PRU01360"/>
    </source>
</evidence>
<dbReference type="SUPFAM" id="SSF56935">
    <property type="entry name" value="Porins"/>
    <property type="match status" value="1"/>
</dbReference>
<comment type="caution">
    <text evidence="17">The sequence shown here is derived from an EMBL/GenBank/DDBJ whole genome shotgun (WGS) entry which is preliminary data.</text>
</comment>
<sequence>MKLSPITAAVLSVLAVGSVHAEFSLTKLEEVVVSANKVEQPLSKVAGSISAIDGETIEKQGATELYDVLSHEPGISVTGGAGRPQNITIRGMTGNRIAIIQDGVAASDGYGANDINDKVGRNTFALDNIKSIEVVKGAGSTIHGSGAIGGVVVVTTKSPADYLQGRDFYIDASGSYTGISNQYKSSSTLAVRNGNGESLVTISYWQGEETRNFNQDLYNRDIEGFSASLAHDHMVNDSLLLSAKFNAYKDENIRKEGIASIQRDDKWESKEFFEQEQHQTLSASLGVQLDTLSFWADHVDAKLYWRDSQSDTQTNRLLTKEHAFFDTLEFRRERRDESFSDQLIGLSVDLEKAARVHNIEHQFIYGAVLNTNRYERPRHVDTKDSNGETYENIIPFAPAKAYGLGVYLQDRFSLNQWTFSAGLRFDLNNLTPQSEQPIAGFAVSEIQTSEWSPSASVAYQWTPSFNSYLSYNHGYRAPTYDKAYGAADHSFVPLTPFFIAPNMNLQAETSDSFELGSKYDNGQSQAYVAVFYSLFDNFMDTKDVGFDSDRGAWIKQYQNINGVETYGVEFTFAHQLNQQWSTTFKAGYVDGKDDQDEYVRTITPWEGNGQLNYQQQDWDAYARWNWASSMDRAPACSDDIGRKAQCAQTSAWSTVDLGVSYQVMRDLDVSLNIMNLFDREYVRYQDVAGVSQSQTLYSTEPGRYFTATAKYVF</sequence>
<dbReference type="NCBIfam" id="TIGR01786">
    <property type="entry name" value="TonB-hemlactrns"/>
    <property type="match status" value="1"/>
</dbReference>
<dbReference type="InterPro" id="IPR039426">
    <property type="entry name" value="TonB-dep_rcpt-like"/>
</dbReference>
<dbReference type="RefSeq" id="WP_017045047.1">
    <property type="nucleotide sequence ID" value="NZ_AJYS02000267.1"/>
</dbReference>
<dbReference type="InterPro" id="IPR010949">
    <property type="entry name" value="TonB_Hb/transfer/lactofer_rcpt"/>
</dbReference>
<dbReference type="CDD" id="cd01347">
    <property type="entry name" value="ligand_gated_channel"/>
    <property type="match status" value="1"/>
</dbReference>
<name>A0A853R0T6_9VIBR</name>
<keyword evidence="8 11" id="KW-0472">Membrane</keyword>
<keyword evidence="9" id="KW-0675">Receptor</keyword>
<dbReference type="Gene3D" id="2.170.130.10">
    <property type="entry name" value="TonB-dependent receptor, plug domain"/>
    <property type="match status" value="1"/>
</dbReference>
<evidence type="ECO:0000256" key="9">
    <source>
        <dbReference type="ARBA" id="ARBA00023170"/>
    </source>
</evidence>
<evidence type="ECO:0000256" key="10">
    <source>
        <dbReference type="ARBA" id="ARBA00023237"/>
    </source>
</evidence>
<feature type="domain" description="TonB-dependent receptor plug" evidence="16">
    <location>
        <begin position="42"/>
        <end position="151"/>
    </location>
</feature>
<evidence type="ECO:0000256" key="12">
    <source>
        <dbReference type="PROSITE-ProRule" id="PRU10144"/>
    </source>
</evidence>
<dbReference type="InterPro" id="IPR011276">
    <property type="entry name" value="TonB_haem/Hb_rcpt"/>
</dbReference>
<dbReference type="InterPro" id="IPR010917">
    <property type="entry name" value="TonB_rcpt_CS"/>
</dbReference>
<dbReference type="InterPro" id="IPR000531">
    <property type="entry name" value="Beta-barrel_TonB"/>
</dbReference>
<evidence type="ECO:0000256" key="7">
    <source>
        <dbReference type="ARBA" id="ARBA00023077"/>
    </source>
</evidence>
<keyword evidence="7 13" id="KW-0798">TonB box</keyword>
<proteinExistence type="inferred from homology"/>
<keyword evidence="10 11" id="KW-0998">Cell outer membrane</keyword>
<dbReference type="InterPro" id="IPR037066">
    <property type="entry name" value="Plug_dom_sf"/>
</dbReference>
<dbReference type="InterPro" id="IPR012910">
    <property type="entry name" value="Plug_dom"/>
</dbReference>
<dbReference type="EMBL" id="AJYS02000267">
    <property type="protein sequence ID" value="OEE31528.1"/>
    <property type="molecule type" value="Genomic_DNA"/>
</dbReference>
<evidence type="ECO:0000259" key="15">
    <source>
        <dbReference type="Pfam" id="PF00593"/>
    </source>
</evidence>
<organism evidence="17 18">
    <name type="scientific">Vibrio ordalii FS-238</name>
    <dbReference type="NCBI Taxonomy" id="617133"/>
    <lineage>
        <taxon>Bacteria</taxon>
        <taxon>Pseudomonadati</taxon>
        <taxon>Pseudomonadota</taxon>
        <taxon>Gammaproteobacteria</taxon>
        <taxon>Vibrionales</taxon>
        <taxon>Vibrionaceae</taxon>
        <taxon>Vibrio</taxon>
    </lineage>
</organism>